<accession>A0ABV1H6N7</accession>
<protein>
    <submittedName>
        <fullName evidence="2">GNAT family N-acetyltransferase</fullName>
        <ecNumber evidence="2">2.3.1.-</ecNumber>
    </submittedName>
</protein>
<reference evidence="2" key="1">
    <citation type="submission" date="2024-03" db="EMBL/GenBank/DDBJ databases">
        <title>Human intestinal bacterial collection.</title>
        <authorList>
            <person name="Pauvert C."/>
            <person name="Hitch T.C.A."/>
            <person name="Clavel T."/>
        </authorList>
    </citation>
    <scope>NUCLEOTIDE SEQUENCE [LARGE SCALE GENOMIC DNA]</scope>
    <source>
        <strain evidence="2">CLA-AA-H89B</strain>
    </source>
</reference>
<dbReference type="Pfam" id="PF13673">
    <property type="entry name" value="Acetyltransf_10"/>
    <property type="match status" value="1"/>
</dbReference>
<dbReference type="PANTHER" id="PTHR13355:SF11">
    <property type="entry name" value="GLUCOSAMINE 6-PHOSPHATE N-ACETYLTRANSFERASE"/>
    <property type="match status" value="1"/>
</dbReference>
<dbReference type="InterPro" id="IPR039143">
    <property type="entry name" value="GNPNAT1-like"/>
</dbReference>
<proteinExistence type="predicted"/>
<gene>
    <name evidence="2" type="ORF">WMO37_10185</name>
</gene>
<dbReference type="PANTHER" id="PTHR13355">
    <property type="entry name" value="GLUCOSAMINE 6-PHOSPHATE N-ACETYLTRANSFERASE"/>
    <property type="match status" value="1"/>
</dbReference>
<keyword evidence="2" id="KW-0012">Acyltransferase</keyword>
<dbReference type="InterPro" id="IPR000182">
    <property type="entry name" value="GNAT_dom"/>
</dbReference>
<evidence type="ECO:0000259" key="1">
    <source>
        <dbReference type="PROSITE" id="PS51186"/>
    </source>
</evidence>
<dbReference type="GO" id="GO:0016746">
    <property type="term" value="F:acyltransferase activity"/>
    <property type="evidence" value="ECO:0007669"/>
    <property type="project" value="UniProtKB-KW"/>
</dbReference>
<feature type="domain" description="N-acetyltransferase" evidence="1">
    <location>
        <begin position="1"/>
        <end position="138"/>
    </location>
</feature>
<name>A0ABV1H6N7_9FIRM</name>
<keyword evidence="3" id="KW-1185">Reference proteome</keyword>
<dbReference type="CDD" id="cd04301">
    <property type="entry name" value="NAT_SF"/>
    <property type="match status" value="1"/>
</dbReference>
<dbReference type="Gene3D" id="3.40.630.30">
    <property type="match status" value="1"/>
</dbReference>
<dbReference type="SUPFAM" id="SSF55729">
    <property type="entry name" value="Acyl-CoA N-acyltransferases (Nat)"/>
    <property type="match status" value="1"/>
</dbReference>
<sequence length="138" mass="15896">MKIKHFDTLPEDAIFIRKEVFVKEQGFKNEFDEKDNEAHFLVGYENDNPIATCRIFFDTVKNIYIFGRIAVLKPYRGMGLGSLLLTEAQSYVTAKNAKKIGISAQVRAAGFYETLGFVRQGEEYLDENCPHIYMEKKL</sequence>
<evidence type="ECO:0000313" key="2">
    <source>
        <dbReference type="EMBL" id="MEQ2555372.1"/>
    </source>
</evidence>
<dbReference type="InterPro" id="IPR016181">
    <property type="entry name" value="Acyl_CoA_acyltransferase"/>
</dbReference>
<dbReference type="EMBL" id="JBBMFS010000008">
    <property type="protein sequence ID" value="MEQ2555372.1"/>
    <property type="molecule type" value="Genomic_DNA"/>
</dbReference>
<organism evidence="2 3">
    <name type="scientific">Lachnospira intestinalis</name>
    <dbReference type="NCBI Taxonomy" id="3133158"/>
    <lineage>
        <taxon>Bacteria</taxon>
        <taxon>Bacillati</taxon>
        <taxon>Bacillota</taxon>
        <taxon>Clostridia</taxon>
        <taxon>Lachnospirales</taxon>
        <taxon>Lachnospiraceae</taxon>
        <taxon>Lachnospira</taxon>
    </lineage>
</organism>
<dbReference type="EC" id="2.3.1.-" evidence="2"/>
<comment type="caution">
    <text evidence="2">The sequence shown here is derived from an EMBL/GenBank/DDBJ whole genome shotgun (WGS) entry which is preliminary data.</text>
</comment>
<evidence type="ECO:0000313" key="3">
    <source>
        <dbReference type="Proteomes" id="UP001546774"/>
    </source>
</evidence>
<keyword evidence="2" id="KW-0808">Transferase</keyword>
<dbReference type="Proteomes" id="UP001546774">
    <property type="component" value="Unassembled WGS sequence"/>
</dbReference>
<dbReference type="PROSITE" id="PS51186">
    <property type="entry name" value="GNAT"/>
    <property type="match status" value="1"/>
</dbReference>